<keyword evidence="6" id="KW-1185">Reference proteome</keyword>
<dbReference type="SUPFAM" id="SSF54211">
    <property type="entry name" value="Ribosomal protein S5 domain 2-like"/>
    <property type="match status" value="1"/>
</dbReference>
<name>A0ABV7TU32_9NEIS</name>
<gene>
    <name evidence="5" type="ORF">ACFOKJ_09035</name>
</gene>
<keyword evidence="3" id="KW-0067">ATP-binding</keyword>
<dbReference type="InterPro" id="IPR027417">
    <property type="entry name" value="P-loop_NTPase"/>
</dbReference>
<keyword evidence="2" id="KW-0547">Nucleotide-binding</keyword>
<dbReference type="InterPro" id="IPR020568">
    <property type="entry name" value="Ribosomal_Su5_D2-typ_SF"/>
</dbReference>
<dbReference type="SMART" id="SM00382">
    <property type="entry name" value="AAA"/>
    <property type="match status" value="1"/>
</dbReference>
<dbReference type="InterPro" id="IPR003593">
    <property type="entry name" value="AAA+_ATPase"/>
</dbReference>
<dbReference type="Gene3D" id="3.40.50.300">
    <property type="entry name" value="P-loop containing nucleotide triphosphate hydrolases"/>
    <property type="match status" value="1"/>
</dbReference>
<dbReference type="Proteomes" id="UP001595636">
    <property type="component" value="Unassembled WGS sequence"/>
</dbReference>
<sequence length="505" mass="53798">MSFAVCLSRALAGVAAQEVAVEAHLANGLPAFTLVGLPDTEVKESRERVRAALLQSGFEFPARRITVNLAPADLPKESGRFDLPIAVALLAAAGQLPAQALADYELAGELALSGELRPVRGALAMVAAARGSGRKFILPRQSAEEAALVPDVEIYAADTLAEVCAHLAGLAPLPRCLQDPGRQVSSVHYPDLQDVRGQGAAKLALEIAAAGCHNLLLQGPPGTGKSMLAARLPGLLPPMAPDEALQSAAALSLSGAGFAAANWGCRPYRHPHHTASAVALVGGGSDPRPGEITLAHHGVLFLDELAEFDRKVLEVLREPLETGEIHISRAARQVTFPARFQLLAAMNPCPCGFLGHARKACRCTPEQVARYRAKISGPLLDRFDLMVEVGSLPLAELQQQPAGDSSAVVQQRVVCARERQLQRQGKANAALSVAELDAVCAVPAEQREYLNQLLEKLALSARAYHRVLRVARTLADLQQEDVVGRQHLLQAVQFRRGLTNFGKQE</sequence>
<dbReference type="NCBIfam" id="NF007365">
    <property type="entry name" value="PRK09862.1"/>
    <property type="match status" value="1"/>
</dbReference>
<dbReference type="PANTHER" id="PTHR32039:SF7">
    <property type="entry name" value="COMPETENCE PROTEIN COMM"/>
    <property type="match status" value="1"/>
</dbReference>
<reference evidence="6" key="1">
    <citation type="journal article" date="2019" name="Int. J. Syst. Evol. Microbiol.">
        <title>The Global Catalogue of Microorganisms (GCM) 10K type strain sequencing project: providing services to taxonomists for standard genome sequencing and annotation.</title>
        <authorList>
            <consortium name="The Broad Institute Genomics Platform"/>
            <consortium name="The Broad Institute Genome Sequencing Center for Infectious Disease"/>
            <person name="Wu L."/>
            <person name="Ma J."/>
        </authorList>
    </citation>
    <scope>NUCLEOTIDE SEQUENCE [LARGE SCALE GENOMIC DNA]</scope>
    <source>
        <strain evidence="6">KCTC 42195</strain>
    </source>
</reference>
<dbReference type="InterPro" id="IPR001208">
    <property type="entry name" value="MCM_dom"/>
</dbReference>
<dbReference type="InterPro" id="IPR000523">
    <property type="entry name" value="Mg_chelatse_chII-like_cat_dom"/>
</dbReference>
<dbReference type="RefSeq" id="WP_390278815.1">
    <property type="nucleotide sequence ID" value="NZ_JBHRYH010000018.1"/>
</dbReference>
<dbReference type="NCBIfam" id="TIGR00368">
    <property type="entry name" value="YifB family Mg chelatase-like AAA ATPase"/>
    <property type="match status" value="1"/>
</dbReference>
<evidence type="ECO:0000259" key="4">
    <source>
        <dbReference type="PROSITE" id="PS50051"/>
    </source>
</evidence>
<dbReference type="PROSITE" id="PS50051">
    <property type="entry name" value="MCM_2"/>
    <property type="match status" value="1"/>
</dbReference>
<protein>
    <submittedName>
        <fullName evidence="5">YifB family Mg chelatase-like AAA ATPase</fullName>
    </submittedName>
</protein>
<evidence type="ECO:0000256" key="2">
    <source>
        <dbReference type="ARBA" id="ARBA00022741"/>
    </source>
</evidence>
<proteinExistence type="inferred from homology"/>
<dbReference type="InterPro" id="IPR014721">
    <property type="entry name" value="Ribsml_uS5_D2-typ_fold_subgr"/>
</dbReference>
<dbReference type="InterPro" id="IPR025158">
    <property type="entry name" value="Mg_chelat-rel_C"/>
</dbReference>
<comment type="caution">
    <text evidence="5">The sequence shown here is derived from an EMBL/GenBank/DDBJ whole genome shotgun (WGS) entry which is preliminary data.</text>
</comment>
<evidence type="ECO:0000256" key="1">
    <source>
        <dbReference type="ARBA" id="ARBA00006354"/>
    </source>
</evidence>
<dbReference type="Pfam" id="PF01078">
    <property type="entry name" value="Mg_chelatase"/>
    <property type="match status" value="1"/>
</dbReference>
<dbReference type="EMBL" id="JBHRYH010000018">
    <property type="protein sequence ID" value="MFC3626274.1"/>
    <property type="molecule type" value="Genomic_DNA"/>
</dbReference>
<dbReference type="Pfam" id="PF13541">
    <property type="entry name" value="ChlI"/>
    <property type="match status" value="1"/>
</dbReference>
<dbReference type="PANTHER" id="PTHR32039">
    <property type="entry name" value="MAGNESIUM-CHELATASE SUBUNIT CHLI"/>
    <property type="match status" value="1"/>
</dbReference>
<dbReference type="PRINTS" id="PR01657">
    <property type="entry name" value="MCMFAMILY"/>
</dbReference>
<evidence type="ECO:0000313" key="6">
    <source>
        <dbReference type="Proteomes" id="UP001595636"/>
    </source>
</evidence>
<dbReference type="InterPro" id="IPR045006">
    <property type="entry name" value="CHLI-like"/>
</dbReference>
<evidence type="ECO:0000313" key="5">
    <source>
        <dbReference type="EMBL" id="MFC3626274.1"/>
    </source>
</evidence>
<dbReference type="InterPro" id="IPR004482">
    <property type="entry name" value="Mg_chelat-rel"/>
</dbReference>
<dbReference type="Gene3D" id="3.30.230.10">
    <property type="match status" value="1"/>
</dbReference>
<dbReference type="Pfam" id="PF13335">
    <property type="entry name" value="Mg_chelatase_C"/>
    <property type="match status" value="1"/>
</dbReference>
<comment type="similarity">
    <text evidence="1">Belongs to the Mg-chelatase subunits D/I family. ComM subfamily.</text>
</comment>
<evidence type="ECO:0000256" key="3">
    <source>
        <dbReference type="ARBA" id="ARBA00022840"/>
    </source>
</evidence>
<dbReference type="SUPFAM" id="SSF52540">
    <property type="entry name" value="P-loop containing nucleoside triphosphate hydrolases"/>
    <property type="match status" value="1"/>
</dbReference>
<feature type="domain" description="MCM C-terminal AAA(+) ATPase" evidence="4">
    <location>
        <begin position="290"/>
        <end position="389"/>
    </location>
</feature>
<accession>A0ABV7TU32</accession>
<organism evidence="5 6">
    <name type="scientific">Vogesella amnigena</name>
    <dbReference type="NCBI Taxonomy" id="1507449"/>
    <lineage>
        <taxon>Bacteria</taxon>
        <taxon>Pseudomonadati</taxon>
        <taxon>Pseudomonadota</taxon>
        <taxon>Betaproteobacteria</taxon>
        <taxon>Neisseriales</taxon>
        <taxon>Chromobacteriaceae</taxon>
        <taxon>Vogesella</taxon>
    </lineage>
</organism>